<dbReference type="PANTHER" id="PTHR11465:SF9">
    <property type="entry name" value="CATALASE"/>
    <property type="match status" value="1"/>
</dbReference>
<evidence type="ECO:0000256" key="5">
    <source>
        <dbReference type="ARBA" id="ARBA00023002"/>
    </source>
</evidence>
<keyword evidence="5" id="KW-0560">Oxidoreductase</keyword>
<keyword evidence="2" id="KW-0575">Peroxidase</keyword>
<evidence type="ECO:0000259" key="7">
    <source>
        <dbReference type="Pfam" id="PF00199"/>
    </source>
</evidence>
<dbReference type="GO" id="GO:0004096">
    <property type="term" value="F:catalase activity"/>
    <property type="evidence" value="ECO:0007669"/>
    <property type="project" value="InterPro"/>
</dbReference>
<feature type="domain" description="Catalase core" evidence="7">
    <location>
        <begin position="36"/>
        <end position="86"/>
    </location>
</feature>
<keyword evidence="6" id="KW-0408">Iron</keyword>
<evidence type="ECO:0000313" key="9">
    <source>
        <dbReference type="Proteomes" id="UP000271889"/>
    </source>
</evidence>
<dbReference type="PROSITE" id="PS51402">
    <property type="entry name" value="CATALASE_3"/>
    <property type="match status" value="1"/>
</dbReference>
<reference evidence="8 9" key="1">
    <citation type="submission" date="2018-11" db="EMBL/GenBank/DDBJ databases">
        <authorList>
            <consortium name="Pathogen Informatics"/>
        </authorList>
    </citation>
    <scope>NUCLEOTIDE SEQUENCE [LARGE SCALE GENOMIC DNA]</scope>
</reference>
<keyword evidence="3" id="KW-0349">Heme</keyword>
<protein>
    <recommendedName>
        <fullName evidence="7">Catalase core domain-containing protein</fullName>
    </recommendedName>
</protein>
<dbReference type="GO" id="GO:0042542">
    <property type="term" value="P:response to hydrogen peroxide"/>
    <property type="evidence" value="ECO:0007669"/>
    <property type="project" value="TreeGrafter"/>
</dbReference>
<sequence length="148" mass="16447">MIQSIISAIKGELPDLSDLQLADYKKENNPKVLNMSNGCPIFDKRNALTVGPSGPQLMEDIVYLDEITHFDRERIPERVVHAKGADLLTGSRRTSSEAIHTQTLLLFIFLSQELSDDRYIISKLGFDGWPVLGKGHCKASPTAENLLP</sequence>
<dbReference type="GO" id="GO:0005739">
    <property type="term" value="C:mitochondrion"/>
    <property type="evidence" value="ECO:0007669"/>
    <property type="project" value="TreeGrafter"/>
</dbReference>
<dbReference type="Pfam" id="PF00199">
    <property type="entry name" value="Catalase"/>
    <property type="match status" value="1"/>
</dbReference>
<dbReference type="Gene3D" id="2.40.180.10">
    <property type="entry name" value="Catalase core domain"/>
    <property type="match status" value="1"/>
</dbReference>
<evidence type="ECO:0000313" key="8">
    <source>
        <dbReference type="EMBL" id="VDK50019.1"/>
    </source>
</evidence>
<dbReference type="GO" id="GO:0042744">
    <property type="term" value="P:hydrogen peroxide catabolic process"/>
    <property type="evidence" value="ECO:0007669"/>
    <property type="project" value="TreeGrafter"/>
</dbReference>
<dbReference type="EMBL" id="UYRV01003256">
    <property type="protein sequence ID" value="VDK50019.1"/>
    <property type="molecule type" value="Genomic_DNA"/>
</dbReference>
<gene>
    <name evidence="8" type="ORF">CGOC_LOCUS1660</name>
</gene>
<dbReference type="GO" id="GO:0005777">
    <property type="term" value="C:peroxisome"/>
    <property type="evidence" value="ECO:0007669"/>
    <property type="project" value="TreeGrafter"/>
</dbReference>
<evidence type="ECO:0000256" key="4">
    <source>
        <dbReference type="ARBA" id="ARBA00022723"/>
    </source>
</evidence>
<dbReference type="InterPro" id="IPR011614">
    <property type="entry name" value="Catalase_core"/>
</dbReference>
<dbReference type="InterPro" id="IPR020835">
    <property type="entry name" value="Catalase_sf"/>
</dbReference>
<keyword evidence="4" id="KW-0479">Metal-binding</keyword>
<dbReference type="InterPro" id="IPR018028">
    <property type="entry name" value="Catalase"/>
</dbReference>
<organism evidence="8 9">
    <name type="scientific">Cylicostephanus goldi</name>
    <name type="common">Nematode worm</name>
    <dbReference type="NCBI Taxonomy" id="71465"/>
    <lineage>
        <taxon>Eukaryota</taxon>
        <taxon>Metazoa</taxon>
        <taxon>Ecdysozoa</taxon>
        <taxon>Nematoda</taxon>
        <taxon>Chromadorea</taxon>
        <taxon>Rhabditida</taxon>
        <taxon>Rhabditina</taxon>
        <taxon>Rhabditomorpha</taxon>
        <taxon>Strongyloidea</taxon>
        <taxon>Strongylidae</taxon>
        <taxon>Cylicostephanus</taxon>
    </lineage>
</organism>
<proteinExistence type="inferred from homology"/>
<evidence type="ECO:0000256" key="3">
    <source>
        <dbReference type="ARBA" id="ARBA00022617"/>
    </source>
</evidence>
<dbReference type="PANTHER" id="PTHR11465">
    <property type="entry name" value="CATALASE"/>
    <property type="match status" value="1"/>
</dbReference>
<dbReference type="SUPFAM" id="SSF56634">
    <property type="entry name" value="Heme-dependent catalase-like"/>
    <property type="match status" value="1"/>
</dbReference>
<dbReference type="Proteomes" id="UP000271889">
    <property type="component" value="Unassembled WGS sequence"/>
</dbReference>
<keyword evidence="9" id="KW-1185">Reference proteome</keyword>
<evidence type="ECO:0000256" key="6">
    <source>
        <dbReference type="ARBA" id="ARBA00023004"/>
    </source>
</evidence>
<name>A0A3P6QMK2_CYLGO</name>
<dbReference type="AlphaFoldDB" id="A0A3P6QMK2"/>
<dbReference type="GO" id="GO:0020037">
    <property type="term" value="F:heme binding"/>
    <property type="evidence" value="ECO:0007669"/>
    <property type="project" value="InterPro"/>
</dbReference>
<dbReference type="OrthoDB" id="6880011at2759"/>
<dbReference type="GO" id="GO:0046872">
    <property type="term" value="F:metal ion binding"/>
    <property type="evidence" value="ECO:0007669"/>
    <property type="project" value="UniProtKB-KW"/>
</dbReference>
<evidence type="ECO:0000256" key="1">
    <source>
        <dbReference type="ARBA" id="ARBA00005329"/>
    </source>
</evidence>
<comment type="similarity">
    <text evidence="1">Belongs to the catalase family.</text>
</comment>
<accession>A0A3P6QMK2</accession>
<evidence type="ECO:0000256" key="2">
    <source>
        <dbReference type="ARBA" id="ARBA00022559"/>
    </source>
</evidence>